<reference evidence="2 3" key="2">
    <citation type="submission" date="2019-01" db="EMBL/GenBank/DDBJ databases">
        <title>The decoding of complex shrimp genome reveals the adaptation for benthos swimmer, frequently molting mechanism and breeding impact on genome.</title>
        <authorList>
            <person name="Sun Y."/>
            <person name="Gao Y."/>
            <person name="Yu Y."/>
        </authorList>
    </citation>
    <scope>NUCLEOTIDE SEQUENCE [LARGE SCALE GENOMIC DNA]</scope>
    <source>
        <tissue evidence="2">Muscle</tissue>
    </source>
</reference>
<keyword evidence="3" id="KW-1185">Reference proteome</keyword>
<reference evidence="2 3" key="1">
    <citation type="submission" date="2018-04" db="EMBL/GenBank/DDBJ databases">
        <authorList>
            <person name="Zhang X."/>
            <person name="Yuan J."/>
            <person name="Li F."/>
            <person name="Xiang J."/>
        </authorList>
    </citation>
    <scope>NUCLEOTIDE SEQUENCE [LARGE SCALE GENOMIC DNA]</scope>
    <source>
        <tissue evidence="2">Muscle</tissue>
    </source>
</reference>
<sequence length="1022" mass="117583">MASSIPAPATFARLHHTIKYIQRILAEVHKNFSLLDGRSLDDFFEQEKSKQSWAKRMFVDHKDLIESATPPEEFDCHLLYKMIKYMDGLAKYNDPAWESNAMDSIESLVYFVFREWDELKEGFVLSEQSLSRRLDGVQDALVRIVSKIEGRKGIDLKHLKVEVHKEFNSSLSTSFPYIYKVSSQHSIHRMLVLLYKQLNRLNGKSVEAYRKETFEIRSPLFAFTPAEKMMLRKNICPEKMPIRLVFKLLERVCGLERQKSPAWSEKSDRMEYLLTRIIKNHQEIVYSAQNLDYDWPYELFQLFEKALEVTMKITGRTNQEIMKEMPDEPVHLNEAYSCSVLCKTLTSCDSFGTISDPEPSSLAATPPASLPSLESLSIDEINIACLFQAVCSKGPAVRTLVTVFQSFKGDIAKVKSGNKKKLGLTHDDEVKMLREQLCYDLLQECRKELSEKYNQASAKLASPVTWSLHPAHKKLTIDKVFTEPEIDYSRKSMKRVQKNDIMVLMQNLKAMFIVDSYDEATYQAKELISDILHTLPRSTIIITTKQHAVSYIEMKVFEATGSDCMLLKVQGFGEDKQKEYVRNFFQLTLTSATSASEKAEADKMCTEMETYLDSLDKCHREFVSLPLTLSLLVILWQDNSKSAKEATTLTRLYQKIIRYTLKRFAPEDSDVRRWILALGKIAWQSLNRSSQCLTNKDEEKLMDLGDSLGLQKKQVLTAVLQSTSEDSTLDNKNYWTFSHNSQQEFFAAEYLVRQIVSHDKVLSVMLESCKANKLHRYLQVIEFVAGLLALEDELSLERADDIIGLISDQTPCAFEVIKRLAHDISSENEHFHSRLKNLFQDKELRRTLDNFDPDCVQWIIENTAIRVPAQVMLINSARSVVKMKTLLHTLTQKSSKPHIIATIDNMNDIEDLMTFIEDLFELSVGYTLHIQNSVDLHMLIRTWNWHRPLCLRFPQILFPLLWWELKVSLMAADIKLSSIKFSEDVTHAVDFRRGVEQLGLEWVADSSLDASEVVVTSGHVGE</sequence>
<dbReference type="OrthoDB" id="6348146at2759"/>
<dbReference type="AlphaFoldDB" id="A0A423U3L0"/>
<dbReference type="Pfam" id="PF05729">
    <property type="entry name" value="NACHT"/>
    <property type="match status" value="1"/>
</dbReference>
<evidence type="ECO:0000259" key="1">
    <source>
        <dbReference type="Pfam" id="PF05729"/>
    </source>
</evidence>
<dbReference type="PANTHER" id="PTHR46312:SF2">
    <property type="entry name" value="NUCLEOTIDE-BINDING OLIGOMERIZATION DOMAIN-CONTAINING PROTEIN 2-LIKE"/>
    <property type="match status" value="1"/>
</dbReference>
<proteinExistence type="predicted"/>
<dbReference type="Proteomes" id="UP000283509">
    <property type="component" value="Unassembled WGS sequence"/>
</dbReference>
<evidence type="ECO:0000313" key="2">
    <source>
        <dbReference type="EMBL" id="ROT83291.1"/>
    </source>
</evidence>
<gene>
    <name evidence="2" type="ORF">C7M84_023526</name>
</gene>
<feature type="domain" description="NACHT" evidence="1">
    <location>
        <begin position="501"/>
        <end position="586"/>
    </location>
</feature>
<organism evidence="2 3">
    <name type="scientific">Penaeus vannamei</name>
    <name type="common">Whiteleg shrimp</name>
    <name type="synonym">Litopenaeus vannamei</name>
    <dbReference type="NCBI Taxonomy" id="6689"/>
    <lineage>
        <taxon>Eukaryota</taxon>
        <taxon>Metazoa</taxon>
        <taxon>Ecdysozoa</taxon>
        <taxon>Arthropoda</taxon>
        <taxon>Crustacea</taxon>
        <taxon>Multicrustacea</taxon>
        <taxon>Malacostraca</taxon>
        <taxon>Eumalacostraca</taxon>
        <taxon>Eucarida</taxon>
        <taxon>Decapoda</taxon>
        <taxon>Dendrobranchiata</taxon>
        <taxon>Penaeoidea</taxon>
        <taxon>Penaeidae</taxon>
        <taxon>Penaeus</taxon>
    </lineage>
</organism>
<name>A0A423U3L0_PENVA</name>
<accession>A0A423U3L0</accession>
<evidence type="ECO:0000313" key="3">
    <source>
        <dbReference type="Proteomes" id="UP000283509"/>
    </source>
</evidence>
<comment type="caution">
    <text evidence="2">The sequence shown here is derived from an EMBL/GenBank/DDBJ whole genome shotgun (WGS) entry which is preliminary data.</text>
</comment>
<dbReference type="EMBL" id="QCYY01000704">
    <property type="protein sequence ID" value="ROT83291.1"/>
    <property type="molecule type" value="Genomic_DNA"/>
</dbReference>
<dbReference type="PANTHER" id="PTHR46312">
    <property type="entry name" value="NACHT DOMAIN-CONTAINING PROTEIN"/>
    <property type="match status" value="1"/>
</dbReference>
<protein>
    <recommendedName>
        <fullName evidence="1">NACHT domain-containing protein</fullName>
    </recommendedName>
</protein>
<dbReference type="InterPro" id="IPR007111">
    <property type="entry name" value="NACHT_NTPase"/>
</dbReference>